<dbReference type="AlphaFoldDB" id="A0A1Y6K4S0"/>
<gene>
    <name evidence="6" type="ORF">CFX1CAM_0782</name>
</gene>
<evidence type="ECO:0008006" key="8">
    <source>
        <dbReference type="Google" id="ProtNLM"/>
    </source>
</evidence>
<dbReference type="OrthoDB" id="148317at2"/>
<dbReference type="Pfam" id="PF01418">
    <property type="entry name" value="HTH_6"/>
    <property type="match status" value="1"/>
</dbReference>
<feature type="domain" description="SIS" evidence="5">
    <location>
        <begin position="133"/>
        <end position="282"/>
    </location>
</feature>
<accession>A0A1Y6K4S0</accession>
<dbReference type="InterPro" id="IPR047640">
    <property type="entry name" value="RpiR-like"/>
</dbReference>
<sequence length="295" mass="33258">MNKANGAQGFNLNQLISDRYPELTKSEKIIANFIRKNQEEAAFLSAGEISERLNLSEATIVRFARKLDFESYPAMRAALQDNFRRRVTHSSRLRGRLQDMVSEGDVLERLTATEIDYLSQAVLSIDRNEMKKAVDLLRQHQRIFVFGLGPSIPLVGLMELRLRRFGKDIVPLICSGRELIESLITLQSTDLVFVICFFDQNPALQLLLDYSRQAGCKTIILTDTLGSILGDCVDVVLAAQRGPVGEFHSLVVPMTVINALLLTYASEEQDQIMPLLDKLDALREKLNRFTSQRNG</sequence>
<dbReference type="InterPro" id="IPR046348">
    <property type="entry name" value="SIS_dom_sf"/>
</dbReference>
<dbReference type="Pfam" id="PF01380">
    <property type="entry name" value="SIS"/>
    <property type="match status" value="1"/>
</dbReference>
<dbReference type="RefSeq" id="WP_087861761.1">
    <property type="nucleotide sequence ID" value="NZ_LT859958.1"/>
</dbReference>
<evidence type="ECO:0000313" key="7">
    <source>
        <dbReference type="Proteomes" id="UP000195514"/>
    </source>
</evidence>
<reference evidence="7" key="1">
    <citation type="submission" date="2017-05" db="EMBL/GenBank/DDBJ databases">
        <authorList>
            <person name="Kirkegaard R."/>
            <person name="Mcilroy J S."/>
        </authorList>
    </citation>
    <scope>NUCLEOTIDE SEQUENCE [LARGE SCALE GENOMIC DNA]</scope>
</reference>
<dbReference type="InterPro" id="IPR009057">
    <property type="entry name" value="Homeodomain-like_sf"/>
</dbReference>
<dbReference type="GO" id="GO:1901135">
    <property type="term" value="P:carbohydrate derivative metabolic process"/>
    <property type="evidence" value="ECO:0007669"/>
    <property type="project" value="InterPro"/>
</dbReference>
<feature type="domain" description="HTH rpiR-type" evidence="4">
    <location>
        <begin position="10"/>
        <end position="86"/>
    </location>
</feature>
<dbReference type="SUPFAM" id="SSF53697">
    <property type="entry name" value="SIS domain"/>
    <property type="match status" value="1"/>
</dbReference>
<dbReference type="InterPro" id="IPR000281">
    <property type="entry name" value="HTH_RpiR"/>
</dbReference>
<dbReference type="PANTHER" id="PTHR30514">
    <property type="entry name" value="GLUCOKINASE"/>
    <property type="match status" value="1"/>
</dbReference>
<evidence type="ECO:0000313" key="6">
    <source>
        <dbReference type="EMBL" id="SMX53847.1"/>
    </source>
</evidence>
<dbReference type="PROSITE" id="PS51071">
    <property type="entry name" value="HTH_RPIR"/>
    <property type="match status" value="1"/>
</dbReference>
<dbReference type="PANTHER" id="PTHR30514:SF18">
    <property type="entry name" value="RPIR-FAMILY TRANSCRIPTIONAL REGULATOR"/>
    <property type="match status" value="1"/>
</dbReference>
<keyword evidence="7" id="KW-1185">Reference proteome</keyword>
<proteinExistence type="predicted"/>
<dbReference type="EMBL" id="LT859958">
    <property type="protein sequence ID" value="SMX53847.1"/>
    <property type="molecule type" value="Genomic_DNA"/>
</dbReference>
<keyword evidence="1" id="KW-0805">Transcription regulation</keyword>
<dbReference type="InterPro" id="IPR001347">
    <property type="entry name" value="SIS_dom"/>
</dbReference>
<dbReference type="GO" id="GO:0003700">
    <property type="term" value="F:DNA-binding transcription factor activity"/>
    <property type="evidence" value="ECO:0007669"/>
    <property type="project" value="InterPro"/>
</dbReference>
<evidence type="ECO:0000256" key="3">
    <source>
        <dbReference type="ARBA" id="ARBA00023163"/>
    </source>
</evidence>
<dbReference type="SUPFAM" id="SSF46689">
    <property type="entry name" value="Homeodomain-like"/>
    <property type="match status" value="1"/>
</dbReference>
<dbReference type="CDD" id="cd05013">
    <property type="entry name" value="SIS_RpiR"/>
    <property type="match status" value="1"/>
</dbReference>
<dbReference type="Gene3D" id="3.40.50.10490">
    <property type="entry name" value="Glucose-6-phosphate isomerase like protein, domain 1"/>
    <property type="match status" value="1"/>
</dbReference>
<dbReference type="InterPro" id="IPR035472">
    <property type="entry name" value="RpiR-like_SIS"/>
</dbReference>
<dbReference type="KEGG" id="abat:CFX1CAM_0782"/>
<dbReference type="Proteomes" id="UP000195514">
    <property type="component" value="Chromosome I"/>
</dbReference>
<evidence type="ECO:0000259" key="4">
    <source>
        <dbReference type="PROSITE" id="PS51071"/>
    </source>
</evidence>
<evidence type="ECO:0000256" key="1">
    <source>
        <dbReference type="ARBA" id="ARBA00023015"/>
    </source>
</evidence>
<keyword evidence="2" id="KW-0238">DNA-binding</keyword>
<dbReference type="PROSITE" id="PS51464">
    <property type="entry name" value="SIS"/>
    <property type="match status" value="1"/>
</dbReference>
<evidence type="ECO:0000259" key="5">
    <source>
        <dbReference type="PROSITE" id="PS51464"/>
    </source>
</evidence>
<dbReference type="Gene3D" id="1.10.10.10">
    <property type="entry name" value="Winged helix-like DNA-binding domain superfamily/Winged helix DNA-binding domain"/>
    <property type="match status" value="1"/>
</dbReference>
<dbReference type="InterPro" id="IPR036388">
    <property type="entry name" value="WH-like_DNA-bd_sf"/>
</dbReference>
<name>A0A1Y6K4S0_9CHLR</name>
<keyword evidence="3" id="KW-0804">Transcription</keyword>
<protein>
    <recommendedName>
        <fullName evidence="8">RpiR family transcriptional regulator</fullName>
    </recommendedName>
</protein>
<evidence type="ECO:0000256" key="2">
    <source>
        <dbReference type="ARBA" id="ARBA00023125"/>
    </source>
</evidence>
<dbReference type="GO" id="GO:0097367">
    <property type="term" value="F:carbohydrate derivative binding"/>
    <property type="evidence" value="ECO:0007669"/>
    <property type="project" value="InterPro"/>
</dbReference>
<organism evidence="6 7">
    <name type="scientific">Candidatus Brevifilum fermentans</name>
    <dbReference type="NCBI Taxonomy" id="1986204"/>
    <lineage>
        <taxon>Bacteria</taxon>
        <taxon>Bacillati</taxon>
        <taxon>Chloroflexota</taxon>
        <taxon>Anaerolineae</taxon>
        <taxon>Anaerolineales</taxon>
        <taxon>Anaerolineaceae</taxon>
        <taxon>Candidatus Brevifilum</taxon>
    </lineage>
</organism>
<dbReference type="GO" id="GO:0003677">
    <property type="term" value="F:DNA binding"/>
    <property type="evidence" value="ECO:0007669"/>
    <property type="project" value="UniProtKB-KW"/>
</dbReference>